<evidence type="ECO:0000313" key="4">
    <source>
        <dbReference type="Proteomes" id="UP000198356"/>
    </source>
</evidence>
<dbReference type="InterPro" id="IPR006311">
    <property type="entry name" value="TAT_signal"/>
</dbReference>
<dbReference type="SUPFAM" id="SSF48208">
    <property type="entry name" value="Six-hairpin glycosidases"/>
    <property type="match status" value="1"/>
</dbReference>
<dbReference type="InterPro" id="IPR008928">
    <property type="entry name" value="6-hairpin_glycosidase_sf"/>
</dbReference>
<dbReference type="InterPro" id="IPR012878">
    <property type="entry name" value="Beta-AFase-like_GH127_cat"/>
</dbReference>
<evidence type="ECO:0000259" key="1">
    <source>
        <dbReference type="Pfam" id="PF07944"/>
    </source>
</evidence>
<sequence>MGRNEELSRRDLLKGLGGAAGATLLAPSAMAFHQKGLTTKPDVPLAVEPFKLGDVTLLDGPFLEARKRGERYLLSLDSDRMLHTFRVNAGLQPKAAVYGGWESVATWADIHCQGHTLGHYLSGCALMYGATGDSQFKQRCDYIVAELRACQIAGKTGLLTAFPEGNSLMDAVLTGKKYSGVPWYTLHKVYAGLRDASVYTGNPMALTVLVSYADWAVTATEPLSDVEFQKMLREEHGGMNEVMADLYQMTGDVRYLDLAKRFCHQAILEPLARQVDRLDGLHANTQIPKVIGFNRIYSQTGQKELYVASAYFWQTVVTTRSFVNGNHGDVEHFFPVTDFARHVFSAKASETCCDYNMLKLTRMLFQLAPTAAYADFYERALYNDILASQDPDTGMVTYYQGNRPGYMKLYCTPVDSFWCCTGTGMENHAKYNDSIYFKGPGALYVNLFIPSVVTWARGVTLTQTTQFPEQAGTKLQWKTAKPIELTVKLRHPYWCRTATVRINGKVAVESKLPSSYMELKRVWRDGDVLEVDLPMELKAVPLPGSPQIVAFVYGPIVLAGDLGSEGIAPGADLNVNERLYGEVLKEPYAAPVLKGDPAALLRQATPADEPLSFHLPATGSASSVRLSPYYKIAHRRYVTYWKLA</sequence>
<gene>
    <name evidence="3" type="ORF">SAMN05421770_1011114</name>
</gene>
<dbReference type="PANTHER" id="PTHR31151">
    <property type="entry name" value="PROLINE-TRNA LIGASE (DUF1680)"/>
    <property type="match status" value="1"/>
</dbReference>
<reference evidence="3 4" key="1">
    <citation type="submission" date="2017-06" db="EMBL/GenBank/DDBJ databases">
        <authorList>
            <person name="Kim H.J."/>
            <person name="Triplett B.A."/>
        </authorList>
    </citation>
    <scope>NUCLEOTIDE SEQUENCE [LARGE SCALE GENOMIC DNA]</scope>
    <source>
        <strain evidence="3 4">DSM 18704</strain>
    </source>
</reference>
<evidence type="ECO:0008006" key="5">
    <source>
        <dbReference type="Google" id="ProtNLM"/>
    </source>
</evidence>
<dbReference type="InterPro" id="IPR049046">
    <property type="entry name" value="Beta-AFase-like_GH127_middle"/>
</dbReference>
<dbReference type="PROSITE" id="PS51318">
    <property type="entry name" value="TAT"/>
    <property type="match status" value="1"/>
</dbReference>
<organism evidence="3 4">
    <name type="scientific">Granulicella rosea</name>
    <dbReference type="NCBI Taxonomy" id="474952"/>
    <lineage>
        <taxon>Bacteria</taxon>
        <taxon>Pseudomonadati</taxon>
        <taxon>Acidobacteriota</taxon>
        <taxon>Terriglobia</taxon>
        <taxon>Terriglobales</taxon>
        <taxon>Acidobacteriaceae</taxon>
        <taxon>Granulicella</taxon>
    </lineage>
</organism>
<dbReference type="RefSeq" id="WP_089407344.1">
    <property type="nucleotide sequence ID" value="NZ_FZOU01000001.1"/>
</dbReference>
<protein>
    <recommendedName>
        <fullName evidence="5">Tat (Twin-arginine translocation) pathway signal sequence</fullName>
    </recommendedName>
</protein>
<feature type="domain" description="Non-reducing end beta-L-arabinofuranosidase-like GH127 catalytic" evidence="1">
    <location>
        <begin position="54"/>
        <end position="432"/>
    </location>
</feature>
<dbReference type="GO" id="GO:0005975">
    <property type="term" value="P:carbohydrate metabolic process"/>
    <property type="evidence" value="ECO:0007669"/>
    <property type="project" value="InterPro"/>
</dbReference>
<proteinExistence type="predicted"/>
<name>A0A239ES65_9BACT</name>
<evidence type="ECO:0000259" key="2">
    <source>
        <dbReference type="Pfam" id="PF20736"/>
    </source>
</evidence>
<dbReference type="AlphaFoldDB" id="A0A239ES65"/>
<accession>A0A239ES65</accession>
<dbReference type="PANTHER" id="PTHR31151:SF0">
    <property type="entry name" value="PROLINE-TRNA LIGASE (DUF1680)"/>
    <property type="match status" value="1"/>
</dbReference>
<feature type="domain" description="Non-reducing end beta-L-arabinofuranosidase-like GH127 middle" evidence="2">
    <location>
        <begin position="443"/>
        <end position="535"/>
    </location>
</feature>
<keyword evidence="4" id="KW-1185">Reference proteome</keyword>
<dbReference type="OrthoDB" id="9757939at2"/>
<dbReference type="Pfam" id="PF20736">
    <property type="entry name" value="Glyco_hydro127M"/>
    <property type="match status" value="1"/>
</dbReference>
<evidence type="ECO:0000313" key="3">
    <source>
        <dbReference type="EMBL" id="SNS47088.1"/>
    </source>
</evidence>
<dbReference type="Proteomes" id="UP000198356">
    <property type="component" value="Unassembled WGS sequence"/>
</dbReference>
<dbReference type="Pfam" id="PF07944">
    <property type="entry name" value="Beta-AFase-like_GH127_cat"/>
    <property type="match status" value="1"/>
</dbReference>
<dbReference type="EMBL" id="FZOU01000001">
    <property type="protein sequence ID" value="SNS47088.1"/>
    <property type="molecule type" value="Genomic_DNA"/>
</dbReference>